<evidence type="ECO:0000256" key="6">
    <source>
        <dbReference type="ARBA" id="ARBA00022824"/>
    </source>
</evidence>
<dbReference type="OrthoDB" id="448954at2759"/>
<dbReference type="GO" id="GO:0030970">
    <property type="term" value="P:retrograde protein transport, ER to cytosol"/>
    <property type="evidence" value="ECO:0007669"/>
    <property type="project" value="TreeGrafter"/>
</dbReference>
<dbReference type="InParanoid" id="A0A369JJC4"/>
<evidence type="ECO:0000256" key="5">
    <source>
        <dbReference type="ARBA" id="ARBA00022734"/>
    </source>
</evidence>
<dbReference type="InterPro" id="IPR044865">
    <property type="entry name" value="MRH_dom"/>
</dbReference>
<gene>
    <name evidence="11" type="primary">yos9</name>
    <name evidence="11" type="ORF">Hypma_011522</name>
</gene>
<feature type="chain" id="PRO_5016587514" description="Protein OS-9 homolog" evidence="9">
    <location>
        <begin position="19"/>
        <end position="448"/>
    </location>
</feature>
<evidence type="ECO:0000256" key="4">
    <source>
        <dbReference type="ARBA" id="ARBA00022729"/>
    </source>
</evidence>
<feature type="domain" description="MRH" evidence="10">
    <location>
        <begin position="150"/>
        <end position="288"/>
    </location>
</feature>
<dbReference type="STRING" id="39966.A0A369JJC4"/>
<dbReference type="Gene3D" id="2.70.130.10">
    <property type="entry name" value="Mannose-6-phosphate receptor binding domain"/>
    <property type="match status" value="1"/>
</dbReference>
<dbReference type="AlphaFoldDB" id="A0A369JJC4"/>
<evidence type="ECO:0000256" key="8">
    <source>
        <dbReference type="SAM" id="MobiDB-lite"/>
    </source>
</evidence>
<dbReference type="GO" id="GO:0030968">
    <property type="term" value="P:endoplasmic reticulum unfolded protein response"/>
    <property type="evidence" value="ECO:0007669"/>
    <property type="project" value="InterPro"/>
</dbReference>
<keyword evidence="7" id="KW-1015">Disulfide bond</keyword>
<evidence type="ECO:0000259" key="10">
    <source>
        <dbReference type="PROSITE" id="PS51914"/>
    </source>
</evidence>
<dbReference type="PROSITE" id="PS51914">
    <property type="entry name" value="MRH"/>
    <property type="match status" value="1"/>
</dbReference>
<dbReference type="GO" id="GO:0030246">
    <property type="term" value="F:carbohydrate binding"/>
    <property type="evidence" value="ECO:0007669"/>
    <property type="project" value="UniProtKB-KW"/>
</dbReference>
<keyword evidence="5" id="KW-0430">Lectin</keyword>
<comment type="subcellular location">
    <subcellularLocation>
        <location evidence="1">Endoplasmic reticulum membrane</location>
        <topology evidence="1">Peripheral membrane protein</topology>
        <orientation evidence="1">Lumenal side</orientation>
    </subcellularLocation>
</comment>
<dbReference type="SUPFAM" id="SSF50911">
    <property type="entry name" value="Mannose 6-phosphate receptor domain"/>
    <property type="match status" value="1"/>
</dbReference>
<keyword evidence="4 9" id="KW-0732">Signal</keyword>
<evidence type="ECO:0000313" key="12">
    <source>
        <dbReference type="Proteomes" id="UP000076154"/>
    </source>
</evidence>
<dbReference type="Pfam" id="PF07915">
    <property type="entry name" value="PRKCSH"/>
    <property type="match status" value="1"/>
</dbReference>
<dbReference type="InterPro" id="IPR012913">
    <property type="entry name" value="OS9-like_dom"/>
</dbReference>
<comment type="caution">
    <text evidence="11">The sequence shown here is derived from an EMBL/GenBank/DDBJ whole genome shotgun (WGS) entry which is preliminary data.</text>
</comment>
<evidence type="ECO:0000256" key="2">
    <source>
        <dbReference type="ARBA" id="ARBA00009918"/>
    </source>
</evidence>
<accession>A0A369JJC4</accession>
<keyword evidence="6" id="KW-0256">Endoplasmic reticulum</keyword>
<protein>
    <recommendedName>
        <fullName evidence="3">Protein OS-9 homolog</fullName>
    </recommendedName>
</protein>
<name>A0A369JJC4_HYPMA</name>
<feature type="region of interest" description="Disordered" evidence="8">
    <location>
        <begin position="310"/>
        <end position="342"/>
    </location>
</feature>
<evidence type="ECO:0000256" key="7">
    <source>
        <dbReference type="ARBA" id="ARBA00023157"/>
    </source>
</evidence>
<dbReference type="GO" id="GO:0005788">
    <property type="term" value="C:endoplasmic reticulum lumen"/>
    <property type="evidence" value="ECO:0007669"/>
    <property type="project" value="TreeGrafter"/>
</dbReference>
<organism evidence="11 12">
    <name type="scientific">Hypsizygus marmoreus</name>
    <name type="common">White beech mushroom</name>
    <name type="synonym">Agaricus marmoreus</name>
    <dbReference type="NCBI Taxonomy" id="39966"/>
    <lineage>
        <taxon>Eukaryota</taxon>
        <taxon>Fungi</taxon>
        <taxon>Dikarya</taxon>
        <taxon>Basidiomycota</taxon>
        <taxon>Agaricomycotina</taxon>
        <taxon>Agaricomycetes</taxon>
        <taxon>Agaricomycetidae</taxon>
        <taxon>Agaricales</taxon>
        <taxon>Tricholomatineae</taxon>
        <taxon>Lyophyllaceae</taxon>
        <taxon>Hypsizygus</taxon>
    </lineage>
</organism>
<dbReference type="GO" id="GO:0005789">
    <property type="term" value="C:endoplasmic reticulum membrane"/>
    <property type="evidence" value="ECO:0007669"/>
    <property type="project" value="UniProtKB-SubCell"/>
</dbReference>
<dbReference type="InterPro" id="IPR009011">
    <property type="entry name" value="Man6P_isomerase_rcpt-bd_dom_sf"/>
</dbReference>
<feature type="signal peptide" evidence="9">
    <location>
        <begin position="1"/>
        <end position="18"/>
    </location>
</feature>
<evidence type="ECO:0000256" key="1">
    <source>
        <dbReference type="ARBA" id="ARBA00004367"/>
    </source>
</evidence>
<keyword evidence="12" id="KW-1185">Reference proteome</keyword>
<dbReference type="PANTHER" id="PTHR15414:SF0">
    <property type="entry name" value="ENDOPLASMIC RETICULUM LECTIN 1"/>
    <property type="match status" value="1"/>
</dbReference>
<dbReference type="Proteomes" id="UP000076154">
    <property type="component" value="Unassembled WGS sequence"/>
</dbReference>
<evidence type="ECO:0000313" key="11">
    <source>
        <dbReference type="EMBL" id="RDB21300.1"/>
    </source>
</evidence>
<evidence type="ECO:0000256" key="9">
    <source>
        <dbReference type="SAM" id="SignalP"/>
    </source>
</evidence>
<evidence type="ECO:0000256" key="3">
    <source>
        <dbReference type="ARBA" id="ARBA00018727"/>
    </source>
</evidence>
<proteinExistence type="inferred from homology"/>
<comment type="similarity">
    <text evidence="2">Belongs to the OS-9 family.</text>
</comment>
<feature type="region of interest" description="Disordered" evidence="8">
    <location>
        <begin position="428"/>
        <end position="448"/>
    </location>
</feature>
<sequence length="448" mass="49516">MRLPSSSQLLTLPAAVVAARLLHSIPEDTYAFPKFRVSFLNRLPLLDETADRWLKGGLRGGELEFLDQPWTEQPSSALKEIDSGPGVSQVPLTTPGAANYTLEKMKMGKDAYLCLVPKPVEHTPPPPEETESDFDLTPSRSWSLLQPLSGTCLYHRQGWFTYSYCHNEEIRQFKEAQTPNSAGGHRPPEEDPEWEAYTLGRAPKPGADLTVAEQNAQAVNLELARNAGSRYLVQRWGEGTICDKTGKPREVEVQFHCSMTMTDTILFVKEAKTCSYVLVIHTPRLCGEPGFKSRHDKGEENLIRCREIVDTKPPAGGAGPHSNLPDLDHPLKAPRRKPVLPAPVKDAKGVETKDTVHNDLLRKTIEAILSGKDVKHSKVVLGEVAGDKDGVVFEIVEEEADMTEGQVDAMDQLTDALRAAGYNVRAEKVSLGKKQSEKGQEQAKKKKT</sequence>
<dbReference type="PANTHER" id="PTHR15414">
    <property type="entry name" value="OS-9-RELATED"/>
    <property type="match status" value="1"/>
</dbReference>
<dbReference type="InterPro" id="IPR045149">
    <property type="entry name" value="OS-9-like"/>
</dbReference>
<dbReference type="EMBL" id="LUEZ02000055">
    <property type="protein sequence ID" value="RDB21300.1"/>
    <property type="molecule type" value="Genomic_DNA"/>
</dbReference>
<reference evidence="11" key="1">
    <citation type="submission" date="2018-04" db="EMBL/GenBank/DDBJ databases">
        <title>Whole genome sequencing of Hypsizygus marmoreus.</title>
        <authorList>
            <person name="Choi I.-G."/>
            <person name="Min B."/>
            <person name="Kim J.-G."/>
            <person name="Kim S."/>
            <person name="Oh Y.-L."/>
            <person name="Kong W.-S."/>
            <person name="Park H."/>
            <person name="Jeong J."/>
            <person name="Song E.-S."/>
        </authorList>
    </citation>
    <scope>NUCLEOTIDE SEQUENCE [LARGE SCALE GENOMIC DNA]</scope>
    <source>
        <strain evidence="11">51987-8</strain>
    </source>
</reference>